<evidence type="ECO:0000256" key="2">
    <source>
        <dbReference type="SAM" id="MobiDB-lite"/>
    </source>
</evidence>
<evidence type="ECO:0000313" key="3">
    <source>
        <dbReference type="EMBL" id="EOY03061.1"/>
    </source>
</evidence>
<feature type="coiled-coil region" evidence="1">
    <location>
        <begin position="246"/>
        <end position="280"/>
    </location>
</feature>
<feature type="region of interest" description="Disordered" evidence="2">
    <location>
        <begin position="436"/>
        <end position="455"/>
    </location>
</feature>
<keyword evidence="4" id="KW-1185">Reference proteome</keyword>
<feature type="region of interest" description="Disordered" evidence="2">
    <location>
        <begin position="574"/>
        <end position="593"/>
    </location>
</feature>
<reference evidence="3 4" key="1">
    <citation type="journal article" date="2013" name="Genome Biol.">
        <title>The genome sequence of the most widely cultivated cacao type and its use to identify candidate genes regulating pod color.</title>
        <authorList>
            <person name="Motamayor J.C."/>
            <person name="Mockaitis K."/>
            <person name="Schmutz J."/>
            <person name="Haiminen N."/>
            <person name="Iii D.L."/>
            <person name="Cornejo O."/>
            <person name="Findley S.D."/>
            <person name="Zheng P."/>
            <person name="Utro F."/>
            <person name="Royaert S."/>
            <person name="Saski C."/>
            <person name="Jenkins J."/>
            <person name="Podicheti R."/>
            <person name="Zhao M."/>
            <person name="Scheffler B.E."/>
            <person name="Stack J.C."/>
            <person name="Feltus F.A."/>
            <person name="Mustiga G.M."/>
            <person name="Amores F."/>
            <person name="Phillips W."/>
            <person name="Marelli J.P."/>
            <person name="May G.D."/>
            <person name="Shapiro H."/>
            <person name="Ma J."/>
            <person name="Bustamante C.D."/>
            <person name="Schnell R.J."/>
            <person name="Main D."/>
            <person name="Gilbert D."/>
            <person name="Parida L."/>
            <person name="Kuhn D.N."/>
        </authorList>
    </citation>
    <scope>NUCLEOTIDE SEQUENCE [LARGE SCALE GENOMIC DNA]</scope>
    <source>
        <strain evidence="4">cv. Matina 1-6</strain>
    </source>
</reference>
<dbReference type="eggNOG" id="ENOG502RRGI">
    <property type="taxonomic scope" value="Eukaryota"/>
</dbReference>
<dbReference type="EMBL" id="CM001882">
    <property type="protein sequence ID" value="EOY03061.1"/>
    <property type="molecule type" value="Genomic_DNA"/>
</dbReference>
<organism evidence="3 4">
    <name type="scientific">Theobroma cacao</name>
    <name type="common">Cacao</name>
    <name type="synonym">Cocoa</name>
    <dbReference type="NCBI Taxonomy" id="3641"/>
    <lineage>
        <taxon>Eukaryota</taxon>
        <taxon>Viridiplantae</taxon>
        <taxon>Streptophyta</taxon>
        <taxon>Embryophyta</taxon>
        <taxon>Tracheophyta</taxon>
        <taxon>Spermatophyta</taxon>
        <taxon>Magnoliopsida</taxon>
        <taxon>eudicotyledons</taxon>
        <taxon>Gunneridae</taxon>
        <taxon>Pentapetalae</taxon>
        <taxon>rosids</taxon>
        <taxon>malvids</taxon>
        <taxon>Malvales</taxon>
        <taxon>Malvaceae</taxon>
        <taxon>Byttnerioideae</taxon>
        <taxon>Theobroma</taxon>
    </lineage>
</organism>
<dbReference type="Proteomes" id="UP000026915">
    <property type="component" value="Chromosome 4"/>
</dbReference>
<dbReference type="AlphaFoldDB" id="A0A061EDR2"/>
<proteinExistence type="predicted"/>
<protein>
    <recommendedName>
        <fullName evidence="5">Retrotransposon gag domain-containing protein</fullName>
    </recommendedName>
</protein>
<evidence type="ECO:0008006" key="5">
    <source>
        <dbReference type="Google" id="ProtNLM"/>
    </source>
</evidence>
<gene>
    <name evidence="3" type="ORF">TCM_017485</name>
</gene>
<feature type="region of interest" description="Disordered" evidence="2">
    <location>
        <begin position="1"/>
        <end position="34"/>
    </location>
</feature>
<dbReference type="InParanoid" id="A0A061EDR2"/>
<feature type="compositionally biased region" description="Basic and acidic residues" evidence="2">
    <location>
        <begin position="404"/>
        <end position="421"/>
    </location>
</feature>
<evidence type="ECO:0000313" key="4">
    <source>
        <dbReference type="Proteomes" id="UP000026915"/>
    </source>
</evidence>
<dbReference type="HOGENOM" id="CLU_430491_0_0_1"/>
<feature type="region of interest" description="Disordered" evidence="2">
    <location>
        <begin position="404"/>
        <end position="431"/>
    </location>
</feature>
<keyword evidence="1" id="KW-0175">Coiled coil</keyword>
<accession>A0A061EDR2</accession>
<dbReference type="Gramene" id="EOY03061">
    <property type="protein sequence ID" value="EOY03061"/>
    <property type="gene ID" value="TCM_017485"/>
</dbReference>
<sequence>MGCASKEEAAGRGAEHRPLGEPALTAPGRQPAQPRQIVYVRPSPACAPNAQAACPYGAQHFSPPTVAISPPEQPNSAQILDAGEGAVCLPTKYPVLGACCLCYVRAYEADLGSEAKLRASPRSHGLGRLQNPHVTGGIRPSAASQAVCWDSGRDRQCCWVCCKPSSVVGGQFVSSVPTVCKLHQSRKGKSCSRDLISSLDARLSRVKLTVGDMRDRLDVQEEHLEELNGLDEELKGKVHEMVREMLENVAEQNSQLESMVEILQHELEDLRAEVRAARAEGGYEVAARSEVRLEVPKPKELRCKRDAKEIDNFLWGLEQYFKVTGISTDDHQMTAASMYLGDTALLWWRHRCDDRLGGAPVLTWVDFQTELRKQLYPKYAMDEARGKLLAEGLIDYSRLDKDRTESAKPKDKGKGWEDKGKQSRVGSSTQRWQASQGAHVCRHGDGRSASGGLGGHEEQAAAKLGIKVDSTESWVKTVNSKWVLTKGIVKVIDVQLGEWHGTEDIEVIQMDDYEVVMRLYFLEQIQALLVPYNDCICILAKGEQICAAVLSLEDTPDSIVEALDEVLEVSEHELGGANPVTRESSKEATPSASSKVRAELLPHIKEGQAHYPTVQLVRENAKSGEARRIQVSDRLG</sequence>
<name>A0A061EDR2_THECC</name>
<feature type="compositionally biased region" description="Basic and acidic residues" evidence="2">
    <location>
        <begin position="1"/>
        <end position="19"/>
    </location>
</feature>
<evidence type="ECO:0000256" key="1">
    <source>
        <dbReference type="SAM" id="Coils"/>
    </source>
</evidence>